<dbReference type="EMBL" id="LAZR01003818">
    <property type="protein sequence ID" value="KKN14424.1"/>
    <property type="molecule type" value="Genomic_DNA"/>
</dbReference>
<sequence length="106" mass="11364">MPLNITVDPESLKVIMDALGFTAGGAATAGGAWLLGKVWKRRRAAASNGARPSPEKAAVSEELCEARRETIMARLEMVAGKFEDTNARLVENMELLESYIQQGGDG</sequence>
<proteinExistence type="predicted"/>
<dbReference type="AlphaFoldDB" id="A0A0F9N8Z1"/>
<reference evidence="2" key="1">
    <citation type="journal article" date="2015" name="Nature">
        <title>Complex archaea that bridge the gap between prokaryotes and eukaryotes.</title>
        <authorList>
            <person name="Spang A."/>
            <person name="Saw J.H."/>
            <person name="Jorgensen S.L."/>
            <person name="Zaremba-Niedzwiedzka K."/>
            <person name="Martijn J."/>
            <person name="Lind A.E."/>
            <person name="van Eijk R."/>
            <person name="Schleper C."/>
            <person name="Guy L."/>
            <person name="Ettema T.J."/>
        </authorList>
    </citation>
    <scope>NUCLEOTIDE SEQUENCE</scope>
</reference>
<accession>A0A0F9N8Z1</accession>
<feature type="transmembrane region" description="Helical" evidence="1">
    <location>
        <begin position="12"/>
        <end position="35"/>
    </location>
</feature>
<protein>
    <submittedName>
        <fullName evidence="2">Uncharacterized protein</fullName>
    </submittedName>
</protein>
<evidence type="ECO:0000256" key="1">
    <source>
        <dbReference type="SAM" id="Phobius"/>
    </source>
</evidence>
<evidence type="ECO:0000313" key="2">
    <source>
        <dbReference type="EMBL" id="KKN14424.1"/>
    </source>
</evidence>
<name>A0A0F9N8Z1_9ZZZZ</name>
<organism evidence="2">
    <name type="scientific">marine sediment metagenome</name>
    <dbReference type="NCBI Taxonomy" id="412755"/>
    <lineage>
        <taxon>unclassified sequences</taxon>
        <taxon>metagenomes</taxon>
        <taxon>ecological metagenomes</taxon>
    </lineage>
</organism>
<gene>
    <name evidence="2" type="ORF">LCGC14_0996240</name>
</gene>
<keyword evidence="1" id="KW-0812">Transmembrane</keyword>
<keyword evidence="1" id="KW-0472">Membrane</keyword>
<keyword evidence="1" id="KW-1133">Transmembrane helix</keyword>
<comment type="caution">
    <text evidence="2">The sequence shown here is derived from an EMBL/GenBank/DDBJ whole genome shotgun (WGS) entry which is preliminary data.</text>
</comment>